<accession>A0A914WCS7</accession>
<evidence type="ECO:0000313" key="2">
    <source>
        <dbReference type="WBParaSite" id="PSAMB.scaffold3886size16527.g22817.t1"/>
    </source>
</evidence>
<proteinExistence type="predicted"/>
<evidence type="ECO:0000313" key="1">
    <source>
        <dbReference type="Proteomes" id="UP000887566"/>
    </source>
</evidence>
<dbReference type="AlphaFoldDB" id="A0A914WCS7"/>
<dbReference type="WBParaSite" id="PSAMB.scaffold3886size16527.g22817.t1">
    <property type="protein sequence ID" value="PSAMB.scaffold3886size16527.g22817.t1"/>
    <property type="gene ID" value="PSAMB.scaffold3886size16527.g22817"/>
</dbReference>
<organism evidence="1 2">
    <name type="scientific">Plectus sambesii</name>
    <dbReference type="NCBI Taxonomy" id="2011161"/>
    <lineage>
        <taxon>Eukaryota</taxon>
        <taxon>Metazoa</taxon>
        <taxon>Ecdysozoa</taxon>
        <taxon>Nematoda</taxon>
        <taxon>Chromadorea</taxon>
        <taxon>Plectida</taxon>
        <taxon>Plectina</taxon>
        <taxon>Plectoidea</taxon>
        <taxon>Plectidae</taxon>
        <taxon>Plectus</taxon>
    </lineage>
</organism>
<sequence length="100" mass="11785">MNTTKVFDEVVFSSETPEWQIVTNSLAARFFWRAFASVSRCRLLLCAYHRRLAGPDTQFGVDNNKTTEEPNRLLGWWQLFHSRSWLCMELFEDNNPLQVL</sequence>
<reference evidence="2" key="1">
    <citation type="submission" date="2022-11" db="UniProtKB">
        <authorList>
            <consortium name="WormBaseParasite"/>
        </authorList>
    </citation>
    <scope>IDENTIFICATION</scope>
</reference>
<protein>
    <submittedName>
        <fullName evidence="2">Uncharacterized protein</fullName>
    </submittedName>
</protein>
<name>A0A914WCS7_9BILA</name>
<dbReference type="Proteomes" id="UP000887566">
    <property type="component" value="Unplaced"/>
</dbReference>
<keyword evidence="1" id="KW-1185">Reference proteome</keyword>